<dbReference type="Proteomes" id="UP000075880">
    <property type="component" value="Unassembled WGS sequence"/>
</dbReference>
<evidence type="ECO:0000313" key="1">
    <source>
        <dbReference type="EnsemblMetazoa" id="ENSAATROPP006497"/>
    </source>
</evidence>
<name>A0AAG5D572_ANOAO</name>
<reference evidence="1" key="1">
    <citation type="submission" date="2024-04" db="UniProtKB">
        <authorList>
            <consortium name="EnsemblMetazoa"/>
        </authorList>
    </citation>
    <scope>IDENTIFICATION</scope>
    <source>
        <strain evidence="1">EBRO</strain>
    </source>
</reference>
<organism evidence="1 2">
    <name type="scientific">Anopheles atroparvus</name>
    <name type="common">European mosquito</name>
    <dbReference type="NCBI Taxonomy" id="41427"/>
    <lineage>
        <taxon>Eukaryota</taxon>
        <taxon>Metazoa</taxon>
        <taxon>Ecdysozoa</taxon>
        <taxon>Arthropoda</taxon>
        <taxon>Hexapoda</taxon>
        <taxon>Insecta</taxon>
        <taxon>Pterygota</taxon>
        <taxon>Neoptera</taxon>
        <taxon>Endopterygota</taxon>
        <taxon>Diptera</taxon>
        <taxon>Nematocera</taxon>
        <taxon>Culicoidea</taxon>
        <taxon>Culicidae</taxon>
        <taxon>Anophelinae</taxon>
        <taxon>Anopheles</taxon>
    </lineage>
</organism>
<proteinExistence type="predicted"/>
<dbReference type="EnsemblMetazoa" id="ENSAATROPT007263">
    <property type="protein sequence ID" value="ENSAATROPP006497"/>
    <property type="gene ID" value="ENSAATROPG005919"/>
</dbReference>
<dbReference type="AlphaFoldDB" id="A0AAG5D572"/>
<accession>A0AAG5D572</accession>
<evidence type="ECO:0000313" key="2">
    <source>
        <dbReference type="Proteomes" id="UP000075880"/>
    </source>
</evidence>
<keyword evidence="2" id="KW-1185">Reference proteome</keyword>
<protein>
    <submittedName>
        <fullName evidence="1">Uncharacterized protein</fullName>
    </submittedName>
</protein>
<sequence>MLRGRNRGEKTTPVRLDFCRSWFNKRLIKADR</sequence>